<dbReference type="PRINTS" id="PR00080">
    <property type="entry name" value="SDRFAMILY"/>
</dbReference>
<dbReference type="Pfam" id="PF00561">
    <property type="entry name" value="Abhydrolase_1"/>
    <property type="match status" value="1"/>
</dbReference>
<evidence type="ECO:0000256" key="3">
    <source>
        <dbReference type="SAM" id="MobiDB-lite"/>
    </source>
</evidence>
<dbReference type="InterPro" id="IPR020904">
    <property type="entry name" value="Sc_DH/Rdtase_CS"/>
</dbReference>
<keyword evidence="2" id="KW-0560">Oxidoreductase</keyword>
<evidence type="ECO:0000313" key="6">
    <source>
        <dbReference type="Proteomes" id="UP001589610"/>
    </source>
</evidence>
<name>A0ABV5T789_9ACTN</name>
<feature type="region of interest" description="Disordered" evidence="3">
    <location>
        <begin position="281"/>
        <end position="300"/>
    </location>
</feature>
<dbReference type="EMBL" id="JBHMBS010000002">
    <property type="protein sequence ID" value="MFB9674934.1"/>
    <property type="molecule type" value="Genomic_DNA"/>
</dbReference>
<evidence type="ECO:0000259" key="4">
    <source>
        <dbReference type="Pfam" id="PF00561"/>
    </source>
</evidence>
<proteinExistence type="inferred from homology"/>
<dbReference type="Pfam" id="PF00106">
    <property type="entry name" value="adh_short"/>
    <property type="match status" value="1"/>
</dbReference>
<dbReference type="SUPFAM" id="SSF51735">
    <property type="entry name" value="NAD(P)-binding Rossmann-fold domains"/>
    <property type="match status" value="1"/>
</dbReference>
<dbReference type="CDD" id="cd05233">
    <property type="entry name" value="SDR_c"/>
    <property type="match status" value="1"/>
</dbReference>
<comment type="similarity">
    <text evidence="1">Belongs to the short-chain dehydrogenases/reductases (SDR) family.</text>
</comment>
<dbReference type="InterPro" id="IPR036291">
    <property type="entry name" value="NAD(P)-bd_dom_sf"/>
</dbReference>
<feature type="compositionally biased region" description="Basic and acidic residues" evidence="3">
    <location>
        <begin position="281"/>
        <end position="298"/>
    </location>
</feature>
<dbReference type="PROSITE" id="PS00061">
    <property type="entry name" value="ADH_SHORT"/>
    <property type="match status" value="1"/>
</dbReference>
<feature type="domain" description="AB hydrolase-1" evidence="4">
    <location>
        <begin position="22"/>
        <end position="263"/>
    </location>
</feature>
<feature type="region of interest" description="Disordered" evidence="3">
    <location>
        <begin position="346"/>
        <end position="366"/>
    </location>
</feature>
<dbReference type="InterPro" id="IPR002347">
    <property type="entry name" value="SDR_fam"/>
</dbReference>
<dbReference type="PRINTS" id="PR00081">
    <property type="entry name" value="GDHRDH"/>
</dbReference>
<dbReference type="PANTHER" id="PTHR43391:SF12">
    <property type="entry name" value="OXIDOREDUCTASE EPHD-RELATED"/>
    <property type="match status" value="1"/>
</dbReference>
<feature type="compositionally biased region" description="Gly residues" evidence="3">
    <location>
        <begin position="346"/>
        <end position="365"/>
    </location>
</feature>
<dbReference type="InterPro" id="IPR029058">
    <property type="entry name" value="AB_hydrolase_fold"/>
</dbReference>
<dbReference type="Proteomes" id="UP001589610">
    <property type="component" value="Unassembled WGS sequence"/>
</dbReference>
<accession>A0ABV5T789</accession>
<comment type="caution">
    <text evidence="5">The sequence shown here is derived from an EMBL/GenBank/DDBJ whole genome shotgun (WGS) entry which is preliminary data.</text>
</comment>
<keyword evidence="6" id="KW-1185">Reference proteome</keyword>
<gene>
    <name evidence="5" type="ORF">ACFFRH_05495</name>
</gene>
<dbReference type="NCBIfam" id="NF004514">
    <property type="entry name" value="PRK05855.1"/>
    <property type="match status" value="1"/>
</dbReference>
<protein>
    <submittedName>
        <fullName evidence="5">SDR family oxidoreductase</fullName>
    </submittedName>
</protein>
<dbReference type="Gene3D" id="3.40.50.720">
    <property type="entry name" value="NAD(P)-binding Rossmann-like Domain"/>
    <property type="match status" value="1"/>
</dbReference>
<dbReference type="SUPFAM" id="SSF53474">
    <property type="entry name" value="alpha/beta-Hydrolases"/>
    <property type="match status" value="1"/>
</dbReference>
<dbReference type="InterPro" id="IPR000073">
    <property type="entry name" value="AB_hydrolase_1"/>
</dbReference>
<reference evidence="5 6" key="1">
    <citation type="submission" date="2024-09" db="EMBL/GenBank/DDBJ databases">
        <authorList>
            <person name="Sun Q."/>
            <person name="Mori K."/>
        </authorList>
    </citation>
    <scope>NUCLEOTIDE SEQUENCE [LARGE SCALE GENOMIC DNA]</scope>
    <source>
        <strain evidence="5 6">JCM 3028</strain>
    </source>
</reference>
<dbReference type="RefSeq" id="WP_386154690.1">
    <property type="nucleotide sequence ID" value="NZ_JBHMBS010000002.1"/>
</dbReference>
<dbReference type="Gene3D" id="3.40.50.1820">
    <property type="entry name" value="alpha/beta hydrolase"/>
    <property type="match status" value="1"/>
</dbReference>
<sequence length="592" mass="62967">MRWVESGDVRLALFEQGDPAAPTVLLVHGYPDTHRVWDEVAALLEDRFHVVRYDVRGAGLSGAPRATEGYGYDHLAADLAAVLDAVGKPGVHLVGHDWGSIQGWQVIGRPGIEERILSFTSVGGPHLDQAARFVRHGRPREVAGQLLRSWYIGAFQIPVVPELVLRAVLPRVLNRSVRAPERPGHPAETLVRDALNGLGLYRANMLTGRGASPVAPVPRTPVQLVEATKDPFVSPALLASAHRWAPGLWHRRVPAGHWVQRSHPEVLARMIAEFAEHVEGAPPSRELRRDRPGERGPYDGRLVVVTGAGGGIGRATARAFAAHGAEVVCADIDLDAARRTAEGINVAGGGGGGGSRGGGRGGGRGAAHAHRVDVADAAGMEEFARLVRDRYGVPDIVVNNAGIAVAGPFLDHSADDWRRTLDVNLWGVIHGCRLFAAQMAERGQGGHIVNVASLAAFLPSRLLPAYSTSKAAVKMLGDCLRAELAEQGIGVSTICPGFVSTAIARNATYVGEFAEVAGEPAGRALAARGYPPERVAAHILRAVHRDLPVVAVNAEGRIGYALSRLSPALTRRLARLARLTAGGEISRLTNKH</sequence>
<dbReference type="PANTHER" id="PTHR43391">
    <property type="entry name" value="RETINOL DEHYDROGENASE-RELATED"/>
    <property type="match status" value="1"/>
</dbReference>
<evidence type="ECO:0000256" key="1">
    <source>
        <dbReference type="ARBA" id="ARBA00006484"/>
    </source>
</evidence>
<organism evidence="5 6">
    <name type="scientific">Streptosporangium vulgare</name>
    <dbReference type="NCBI Taxonomy" id="46190"/>
    <lineage>
        <taxon>Bacteria</taxon>
        <taxon>Bacillati</taxon>
        <taxon>Actinomycetota</taxon>
        <taxon>Actinomycetes</taxon>
        <taxon>Streptosporangiales</taxon>
        <taxon>Streptosporangiaceae</taxon>
        <taxon>Streptosporangium</taxon>
    </lineage>
</organism>
<evidence type="ECO:0000313" key="5">
    <source>
        <dbReference type="EMBL" id="MFB9674934.1"/>
    </source>
</evidence>
<evidence type="ECO:0000256" key="2">
    <source>
        <dbReference type="ARBA" id="ARBA00023002"/>
    </source>
</evidence>